<dbReference type="CDD" id="cd02223">
    <property type="entry name" value="cupin_Bh2720-like"/>
    <property type="match status" value="1"/>
</dbReference>
<gene>
    <name evidence="2" type="ORF">ACFPU1_08325</name>
</gene>
<keyword evidence="3" id="KW-1185">Reference proteome</keyword>
<dbReference type="InterPro" id="IPR052538">
    <property type="entry name" value="Flavonoid_dioxygenase-like"/>
</dbReference>
<name>A0ABW0YK19_9BACI</name>
<evidence type="ECO:0000313" key="2">
    <source>
        <dbReference type="EMBL" id="MFC5712785.1"/>
    </source>
</evidence>
<proteinExistence type="predicted"/>
<reference evidence="3" key="1">
    <citation type="journal article" date="2019" name="Int. J. Syst. Evol. Microbiol.">
        <title>The Global Catalogue of Microorganisms (GCM) 10K type strain sequencing project: providing services to taxonomists for standard genome sequencing and annotation.</title>
        <authorList>
            <consortium name="The Broad Institute Genomics Platform"/>
            <consortium name="The Broad Institute Genome Sequencing Center for Infectious Disease"/>
            <person name="Wu L."/>
            <person name="Ma J."/>
        </authorList>
    </citation>
    <scope>NUCLEOTIDE SEQUENCE [LARGE SCALE GENOMIC DNA]</scope>
    <source>
        <strain evidence="3">CECT 7184</strain>
    </source>
</reference>
<dbReference type="CDD" id="cd00657">
    <property type="entry name" value="Ferritin_like"/>
    <property type="match status" value="1"/>
</dbReference>
<dbReference type="InterPro" id="IPR014710">
    <property type="entry name" value="RmlC-like_jellyroll"/>
</dbReference>
<evidence type="ECO:0000313" key="3">
    <source>
        <dbReference type="Proteomes" id="UP001596142"/>
    </source>
</evidence>
<dbReference type="Pfam" id="PF07883">
    <property type="entry name" value="Cupin_2"/>
    <property type="match status" value="1"/>
</dbReference>
<comment type="caution">
    <text evidence="2">The sequence shown here is derived from an EMBL/GenBank/DDBJ whole genome shotgun (WGS) entry which is preliminary data.</text>
</comment>
<dbReference type="InterPro" id="IPR009078">
    <property type="entry name" value="Ferritin-like_SF"/>
</dbReference>
<protein>
    <submittedName>
        <fullName evidence="2">Cupin domain-containing protein</fullName>
    </submittedName>
</protein>
<dbReference type="SUPFAM" id="SSF51182">
    <property type="entry name" value="RmlC-like cupins"/>
    <property type="match status" value="1"/>
</dbReference>
<evidence type="ECO:0000259" key="1">
    <source>
        <dbReference type="Pfam" id="PF07883"/>
    </source>
</evidence>
<dbReference type="EMBL" id="JBHSOZ010000003">
    <property type="protein sequence ID" value="MFC5712785.1"/>
    <property type="molecule type" value="Genomic_DNA"/>
</dbReference>
<organism evidence="2 3">
    <name type="scientific">Thalassorhabdus alkalitolerans</name>
    <dbReference type="NCBI Taxonomy" id="2282697"/>
    <lineage>
        <taxon>Bacteria</taxon>
        <taxon>Bacillati</taxon>
        <taxon>Bacillota</taxon>
        <taxon>Bacilli</taxon>
        <taxon>Bacillales</taxon>
        <taxon>Bacillaceae</taxon>
        <taxon>Thalassorhabdus</taxon>
    </lineage>
</organism>
<dbReference type="Proteomes" id="UP001596142">
    <property type="component" value="Unassembled WGS sequence"/>
</dbReference>
<dbReference type="RefSeq" id="WP_385943691.1">
    <property type="nucleotide sequence ID" value="NZ_JBHSPG010000023.1"/>
</dbReference>
<feature type="domain" description="Cupin type-2" evidence="1">
    <location>
        <begin position="197"/>
        <end position="272"/>
    </location>
</feature>
<dbReference type="SUPFAM" id="SSF47240">
    <property type="entry name" value="Ferritin-like"/>
    <property type="match status" value="1"/>
</dbReference>
<dbReference type="PANTHER" id="PTHR43346:SF1">
    <property type="entry name" value="QUERCETIN 2,3-DIOXYGENASE-RELATED"/>
    <property type="match status" value="1"/>
</dbReference>
<dbReference type="Gene3D" id="2.60.120.10">
    <property type="entry name" value="Jelly Rolls"/>
    <property type="match status" value="1"/>
</dbReference>
<dbReference type="InterPro" id="IPR011051">
    <property type="entry name" value="RmlC_Cupin_sf"/>
</dbReference>
<accession>A0ABW0YK19</accession>
<dbReference type="PANTHER" id="PTHR43346">
    <property type="entry name" value="LIGAND BINDING DOMAIN PROTEIN, PUTATIVE (AFU_ORTHOLOGUE AFUA_6G14370)-RELATED"/>
    <property type="match status" value="1"/>
</dbReference>
<sequence>MVYQSPYYVENARHTLRSKWQEPQGTNRQVLEALLAGIKGEASTTDLYSRLAQIAPNQKNRNDLFQAAENKRRHVRELTSLYTAITGKKPAYQIEKASFNNYQEGLQKAYEKEVKGEDAYQKSCLLTLHPFIQNTLARVLYENQAQTAQLGFLRDQADTRISDYGKEPFVVDIEEAVEENNNFRTAIWTGEHLQVTLMSIDVGEDIGLEVHPDVDQFLRIEEGQGLVQMGETEDQLDFEEEAFADYAIMVPAGMWHNLTNTGNQPLKLYTIYAPPEHPFGTVHETKAIAMAEEHH</sequence>
<dbReference type="InterPro" id="IPR013096">
    <property type="entry name" value="Cupin_2"/>
</dbReference>